<dbReference type="AlphaFoldDB" id="A0A4R2PJ84"/>
<evidence type="ECO:0000256" key="1">
    <source>
        <dbReference type="SAM" id="MobiDB-lite"/>
    </source>
</evidence>
<protein>
    <submittedName>
        <fullName evidence="2">Uncharacterized protein</fullName>
    </submittedName>
</protein>
<dbReference type="RefSeq" id="WP_132708667.1">
    <property type="nucleotide sequence ID" value="NZ_SLXO01000006.1"/>
</dbReference>
<name>A0A4R2PJ84_RHOSA</name>
<comment type="caution">
    <text evidence="2">The sequence shown here is derived from an EMBL/GenBank/DDBJ whole genome shotgun (WGS) entry which is preliminary data.</text>
</comment>
<organism evidence="2 3">
    <name type="scientific">Rhodothalassium salexigens DSM 2132</name>
    <dbReference type="NCBI Taxonomy" id="1188247"/>
    <lineage>
        <taxon>Bacteria</taxon>
        <taxon>Pseudomonadati</taxon>
        <taxon>Pseudomonadota</taxon>
        <taxon>Alphaproteobacteria</taxon>
        <taxon>Rhodothalassiales</taxon>
        <taxon>Rhodothalassiaceae</taxon>
        <taxon>Rhodothalassium</taxon>
    </lineage>
</organism>
<proteinExistence type="predicted"/>
<dbReference type="Proteomes" id="UP000295399">
    <property type="component" value="Unassembled WGS sequence"/>
</dbReference>
<keyword evidence="3" id="KW-1185">Reference proteome</keyword>
<evidence type="ECO:0000313" key="2">
    <source>
        <dbReference type="EMBL" id="TCP34005.1"/>
    </source>
</evidence>
<feature type="region of interest" description="Disordered" evidence="1">
    <location>
        <begin position="1"/>
        <end position="25"/>
    </location>
</feature>
<dbReference type="InParanoid" id="A0A4R2PJ84"/>
<sequence>MSLAAVTDPVAASAEARPSMRAHDDGAGSVVLSLTRAEQEAIHRRGRVVVAAPALLARDLLTAHLATHSPEQGDEIWTRDDGA</sequence>
<gene>
    <name evidence="2" type="ORF">EV659_106165</name>
</gene>
<reference evidence="2 3" key="1">
    <citation type="submission" date="2019-03" db="EMBL/GenBank/DDBJ databases">
        <title>Genomic Encyclopedia of Type Strains, Phase IV (KMG-IV): sequencing the most valuable type-strain genomes for metagenomic binning, comparative biology and taxonomic classification.</title>
        <authorList>
            <person name="Goeker M."/>
        </authorList>
    </citation>
    <scope>NUCLEOTIDE SEQUENCE [LARGE SCALE GENOMIC DNA]</scope>
    <source>
        <strain evidence="2 3">DSM 2132</strain>
    </source>
</reference>
<accession>A0A4R2PJ84</accession>
<evidence type="ECO:0000313" key="3">
    <source>
        <dbReference type="Proteomes" id="UP000295399"/>
    </source>
</evidence>
<dbReference type="EMBL" id="SLXO01000006">
    <property type="protein sequence ID" value="TCP34005.1"/>
    <property type="molecule type" value="Genomic_DNA"/>
</dbReference>